<keyword evidence="2" id="KW-0805">Transcription regulation</keyword>
<keyword evidence="8" id="KW-1185">Reference proteome</keyword>
<evidence type="ECO:0000313" key="8">
    <source>
        <dbReference type="Proteomes" id="UP000717696"/>
    </source>
</evidence>
<name>A0A9P9EX58_9HYPO</name>
<keyword evidence="4" id="KW-0804">Transcription</keyword>
<dbReference type="PANTHER" id="PTHR31845">
    <property type="entry name" value="FINGER DOMAIN PROTEIN, PUTATIVE-RELATED"/>
    <property type="match status" value="1"/>
</dbReference>
<dbReference type="PROSITE" id="PS00463">
    <property type="entry name" value="ZN2_CY6_FUNGAL_1"/>
    <property type="match status" value="1"/>
</dbReference>
<dbReference type="OrthoDB" id="5226580at2759"/>
<comment type="caution">
    <text evidence="7">The sequence shown here is derived from an EMBL/GenBank/DDBJ whole genome shotgun (WGS) entry which is preliminary data.</text>
</comment>
<dbReference type="PANTHER" id="PTHR31845:SF32">
    <property type="entry name" value="MISCELLANEOUS ZN(II)2CYS6 TRANSCRIPTION FACTOR (EUROFUNG)-RELATED"/>
    <property type="match status" value="1"/>
</dbReference>
<keyword evidence="3" id="KW-0238">DNA-binding</keyword>
<evidence type="ECO:0000256" key="5">
    <source>
        <dbReference type="ARBA" id="ARBA00023242"/>
    </source>
</evidence>
<dbReference type="GO" id="GO:0000976">
    <property type="term" value="F:transcription cis-regulatory region binding"/>
    <property type="evidence" value="ECO:0007669"/>
    <property type="project" value="TreeGrafter"/>
</dbReference>
<dbReference type="AlphaFoldDB" id="A0A9P9EX58"/>
<evidence type="ECO:0000256" key="1">
    <source>
        <dbReference type="ARBA" id="ARBA00004123"/>
    </source>
</evidence>
<gene>
    <name evidence="7" type="ORF">B0J13DRAFT_317502</name>
</gene>
<protein>
    <recommendedName>
        <fullName evidence="6">Zn(2)-C6 fungal-type domain-containing protein</fullName>
    </recommendedName>
</protein>
<dbReference type="InterPro" id="IPR036864">
    <property type="entry name" value="Zn2-C6_fun-type_DNA-bd_sf"/>
</dbReference>
<evidence type="ECO:0000256" key="3">
    <source>
        <dbReference type="ARBA" id="ARBA00023125"/>
    </source>
</evidence>
<evidence type="ECO:0000259" key="6">
    <source>
        <dbReference type="PROSITE" id="PS50048"/>
    </source>
</evidence>
<proteinExistence type="predicted"/>
<dbReference type="GO" id="GO:0008270">
    <property type="term" value="F:zinc ion binding"/>
    <property type="evidence" value="ECO:0007669"/>
    <property type="project" value="InterPro"/>
</dbReference>
<dbReference type="Proteomes" id="UP000717696">
    <property type="component" value="Unassembled WGS sequence"/>
</dbReference>
<dbReference type="PROSITE" id="PS50048">
    <property type="entry name" value="ZN2_CY6_FUNGAL_2"/>
    <property type="match status" value="1"/>
</dbReference>
<feature type="domain" description="Zn(2)-C6 fungal-type" evidence="6">
    <location>
        <begin position="13"/>
        <end position="45"/>
    </location>
</feature>
<comment type="subcellular location">
    <subcellularLocation>
        <location evidence="1">Nucleus</location>
    </subcellularLocation>
</comment>
<dbReference type="InterPro" id="IPR051089">
    <property type="entry name" value="prtT"/>
</dbReference>
<evidence type="ECO:0000256" key="2">
    <source>
        <dbReference type="ARBA" id="ARBA00023015"/>
    </source>
</evidence>
<reference evidence="7" key="1">
    <citation type="journal article" date="2021" name="Nat. Commun.">
        <title>Genetic determinants of endophytism in the Arabidopsis root mycobiome.</title>
        <authorList>
            <person name="Mesny F."/>
            <person name="Miyauchi S."/>
            <person name="Thiergart T."/>
            <person name="Pickel B."/>
            <person name="Atanasova L."/>
            <person name="Karlsson M."/>
            <person name="Huettel B."/>
            <person name="Barry K.W."/>
            <person name="Haridas S."/>
            <person name="Chen C."/>
            <person name="Bauer D."/>
            <person name="Andreopoulos W."/>
            <person name="Pangilinan J."/>
            <person name="LaButti K."/>
            <person name="Riley R."/>
            <person name="Lipzen A."/>
            <person name="Clum A."/>
            <person name="Drula E."/>
            <person name="Henrissat B."/>
            <person name="Kohler A."/>
            <person name="Grigoriev I.V."/>
            <person name="Martin F.M."/>
            <person name="Hacquard S."/>
        </authorList>
    </citation>
    <scope>NUCLEOTIDE SEQUENCE</scope>
    <source>
        <strain evidence="7">MPI-CAGE-AT-0021</strain>
    </source>
</reference>
<dbReference type="SUPFAM" id="SSF57701">
    <property type="entry name" value="Zn2/Cys6 DNA-binding domain"/>
    <property type="match status" value="1"/>
</dbReference>
<evidence type="ECO:0000256" key="4">
    <source>
        <dbReference type="ARBA" id="ARBA00023163"/>
    </source>
</evidence>
<dbReference type="Gene3D" id="4.10.240.10">
    <property type="entry name" value="Zn(2)-C6 fungal-type DNA-binding domain"/>
    <property type="match status" value="1"/>
</dbReference>
<dbReference type="GO" id="GO:0005634">
    <property type="term" value="C:nucleus"/>
    <property type="evidence" value="ECO:0007669"/>
    <property type="project" value="UniProtKB-SubCell"/>
</dbReference>
<sequence>MEHPAQHAAYGTACMNCARSKCRCIILNPGDTCERCQRLGKDCVQPGTKRKRDMTRSATSKNKQLEAKIDGLVSLLTSTAGSPVNPANSGTSADPTNAPVIQGIPELETQHVNVPMPIPFRPINESIQASTTSTAASLQTLDGSPVENEQELLHEFMALRLVHLPFMYIPSQTSAADMRTTRPFLWLCIRAVSTRPTLQQSKLYSYIRSIVGLSMVSNLERSIEGLLGLLVCIAWGNLQVHRRPFLTLFTQLAISIVFNLGLNVRPPSGLDERANYRFHKPWVSGSRTMEERRAVLGVYLLSSIVSCNLDRIDTLRWTPHMSECVHQLADIKECESDSILVTVVKLQLIVEQIRQSPLHERRVGRDAPPKPPAPFYVKALQAELDDVKRLVPSELQKSRVLLNYIHHA</sequence>
<evidence type="ECO:0000313" key="7">
    <source>
        <dbReference type="EMBL" id="KAH7146766.1"/>
    </source>
</evidence>
<dbReference type="InterPro" id="IPR001138">
    <property type="entry name" value="Zn2Cys6_DnaBD"/>
</dbReference>
<dbReference type="EMBL" id="JAGMUU010000008">
    <property type="protein sequence ID" value="KAH7146766.1"/>
    <property type="molecule type" value="Genomic_DNA"/>
</dbReference>
<dbReference type="GO" id="GO:0000981">
    <property type="term" value="F:DNA-binding transcription factor activity, RNA polymerase II-specific"/>
    <property type="evidence" value="ECO:0007669"/>
    <property type="project" value="InterPro"/>
</dbReference>
<keyword evidence="5" id="KW-0539">Nucleus</keyword>
<organism evidence="7 8">
    <name type="scientific">Dactylonectria estremocensis</name>
    <dbReference type="NCBI Taxonomy" id="1079267"/>
    <lineage>
        <taxon>Eukaryota</taxon>
        <taxon>Fungi</taxon>
        <taxon>Dikarya</taxon>
        <taxon>Ascomycota</taxon>
        <taxon>Pezizomycotina</taxon>
        <taxon>Sordariomycetes</taxon>
        <taxon>Hypocreomycetidae</taxon>
        <taxon>Hypocreales</taxon>
        <taxon>Nectriaceae</taxon>
        <taxon>Dactylonectria</taxon>
    </lineage>
</organism>
<dbReference type="CDD" id="cd00067">
    <property type="entry name" value="GAL4"/>
    <property type="match status" value="1"/>
</dbReference>
<accession>A0A9P9EX58</accession>